<dbReference type="Gramene" id="rna35862">
    <property type="protein sequence ID" value="RHN51430.1"/>
    <property type="gene ID" value="gene35862"/>
</dbReference>
<dbReference type="InterPro" id="IPR036638">
    <property type="entry name" value="HLH_DNA-bd_sf"/>
</dbReference>
<dbReference type="Pfam" id="PF00010">
    <property type="entry name" value="HLH"/>
    <property type="match status" value="1"/>
</dbReference>
<dbReference type="AlphaFoldDB" id="A0A396HDN0"/>
<gene>
    <name evidence="8" type="ORF">MtrunA17_Chr6g0468461</name>
</gene>
<feature type="transmembrane region" description="Helical" evidence="6">
    <location>
        <begin position="325"/>
        <end position="350"/>
    </location>
</feature>
<keyword evidence="4" id="KW-0539">Nucleus</keyword>
<keyword evidence="3" id="KW-0804">Transcription</keyword>
<dbReference type="PANTHER" id="PTHR45959">
    <property type="entry name" value="BHLH TRANSCRIPTION FACTOR"/>
    <property type="match status" value="1"/>
</dbReference>
<evidence type="ECO:0000256" key="1">
    <source>
        <dbReference type="ARBA" id="ARBA00004123"/>
    </source>
</evidence>
<accession>A0A396HDN0</accession>
<dbReference type="SMART" id="SM00353">
    <property type="entry name" value="HLH"/>
    <property type="match status" value="1"/>
</dbReference>
<dbReference type="Proteomes" id="UP000265566">
    <property type="component" value="Chromosome 6"/>
</dbReference>
<keyword evidence="5" id="KW-0175">Coiled coil</keyword>
<sequence length="351" mass="40263">MEEINNTTMNVSSTNGWLSDLEMDEYNLFAEESNLNFLETDVVEFLSHDIGNVFLEQNKQQCFTSGSTPTSLCNSSSYETNLDSFDFDFDKPNMELKTIDHIHSNKINETFSPKLSPSNSSIQFQIPSFDNTPNSPTTNSSQLCGLDPTFNSKQNSEIKTSKSKRSRTLHGQDHIMAERKRREKLTQNFIALAALVPNLKKVDKYSVLVDTIKYLKELKKRLKVLEEQNEKTKIESLVVVLTKQAFATMTTPPHVMRNLRKIYVDWIQCQEHKGLLVKIMVEIQRFQLFVVNNSVLPFGDSILDITIIAQVYTISLSTFKLPLTLFFTIFYLFLVPSLLLIILTNFFILLL</sequence>
<evidence type="ECO:0000256" key="2">
    <source>
        <dbReference type="ARBA" id="ARBA00023015"/>
    </source>
</evidence>
<dbReference type="InterPro" id="IPR052610">
    <property type="entry name" value="bHLH_transcription_regulator"/>
</dbReference>
<evidence type="ECO:0000256" key="6">
    <source>
        <dbReference type="SAM" id="Phobius"/>
    </source>
</evidence>
<dbReference type="GO" id="GO:0046983">
    <property type="term" value="F:protein dimerization activity"/>
    <property type="evidence" value="ECO:0007669"/>
    <property type="project" value="InterPro"/>
</dbReference>
<keyword evidence="6" id="KW-1133">Transmembrane helix</keyword>
<dbReference type="Gene3D" id="4.10.280.10">
    <property type="entry name" value="Helix-loop-helix DNA-binding domain"/>
    <property type="match status" value="1"/>
</dbReference>
<reference evidence="9" key="1">
    <citation type="journal article" date="2018" name="Nat. Plants">
        <title>Whole-genome landscape of Medicago truncatula symbiotic genes.</title>
        <authorList>
            <person name="Pecrix Y."/>
            <person name="Staton S.E."/>
            <person name="Sallet E."/>
            <person name="Lelandais-Briere C."/>
            <person name="Moreau S."/>
            <person name="Carrere S."/>
            <person name="Blein T."/>
            <person name="Jardinaud M.F."/>
            <person name="Latrasse D."/>
            <person name="Zouine M."/>
            <person name="Zahm M."/>
            <person name="Kreplak J."/>
            <person name="Mayjonade B."/>
            <person name="Satge C."/>
            <person name="Perez M."/>
            <person name="Cauet S."/>
            <person name="Marande W."/>
            <person name="Chantry-Darmon C."/>
            <person name="Lopez-Roques C."/>
            <person name="Bouchez O."/>
            <person name="Berard A."/>
            <person name="Debelle F."/>
            <person name="Munos S."/>
            <person name="Bendahmane A."/>
            <person name="Berges H."/>
            <person name="Niebel A."/>
            <person name="Buitink J."/>
            <person name="Frugier F."/>
            <person name="Benhamed M."/>
            <person name="Crespi M."/>
            <person name="Gouzy J."/>
            <person name="Gamas P."/>
        </authorList>
    </citation>
    <scope>NUCLEOTIDE SEQUENCE [LARGE SCALE GENOMIC DNA]</scope>
    <source>
        <strain evidence="9">cv. Jemalong A17</strain>
    </source>
</reference>
<comment type="caution">
    <text evidence="8">The sequence shown here is derived from an EMBL/GenBank/DDBJ whole genome shotgun (WGS) entry which is preliminary data.</text>
</comment>
<keyword evidence="2" id="KW-0805">Transcription regulation</keyword>
<proteinExistence type="predicted"/>
<dbReference type="PANTHER" id="PTHR45959:SF43">
    <property type="entry name" value="BASIC HELIX LOOP HELIX (BHLH) DNA-BINDING FAMILY PROTEIN"/>
    <property type="match status" value="1"/>
</dbReference>
<evidence type="ECO:0000256" key="4">
    <source>
        <dbReference type="ARBA" id="ARBA00023242"/>
    </source>
</evidence>
<dbReference type="EMBL" id="PSQE01000006">
    <property type="protein sequence ID" value="RHN51430.1"/>
    <property type="molecule type" value="Genomic_DNA"/>
</dbReference>
<dbReference type="SUPFAM" id="SSF47459">
    <property type="entry name" value="HLH, helix-loop-helix DNA-binding domain"/>
    <property type="match status" value="1"/>
</dbReference>
<evidence type="ECO:0000259" key="7">
    <source>
        <dbReference type="PROSITE" id="PS50888"/>
    </source>
</evidence>
<keyword evidence="6" id="KW-0812">Transmembrane</keyword>
<comment type="subcellular location">
    <subcellularLocation>
        <location evidence="1">Nucleus</location>
    </subcellularLocation>
</comment>
<evidence type="ECO:0000313" key="8">
    <source>
        <dbReference type="EMBL" id="RHN51430.1"/>
    </source>
</evidence>
<dbReference type="PROSITE" id="PS50888">
    <property type="entry name" value="BHLH"/>
    <property type="match status" value="1"/>
</dbReference>
<dbReference type="GO" id="GO:0005634">
    <property type="term" value="C:nucleus"/>
    <property type="evidence" value="ECO:0007669"/>
    <property type="project" value="UniProtKB-SubCell"/>
</dbReference>
<dbReference type="InterPro" id="IPR011598">
    <property type="entry name" value="bHLH_dom"/>
</dbReference>
<evidence type="ECO:0000256" key="5">
    <source>
        <dbReference type="SAM" id="Coils"/>
    </source>
</evidence>
<feature type="domain" description="BHLH" evidence="7">
    <location>
        <begin position="169"/>
        <end position="218"/>
    </location>
</feature>
<name>A0A396HDN0_MEDTR</name>
<keyword evidence="6" id="KW-0472">Membrane</keyword>
<evidence type="ECO:0000256" key="3">
    <source>
        <dbReference type="ARBA" id="ARBA00023163"/>
    </source>
</evidence>
<feature type="coiled-coil region" evidence="5">
    <location>
        <begin position="208"/>
        <end position="235"/>
    </location>
</feature>
<evidence type="ECO:0000313" key="9">
    <source>
        <dbReference type="Proteomes" id="UP000265566"/>
    </source>
</evidence>
<organism evidence="8 9">
    <name type="scientific">Medicago truncatula</name>
    <name type="common">Barrel medic</name>
    <name type="synonym">Medicago tribuloides</name>
    <dbReference type="NCBI Taxonomy" id="3880"/>
    <lineage>
        <taxon>Eukaryota</taxon>
        <taxon>Viridiplantae</taxon>
        <taxon>Streptophyta</taxon>
        <taxon>Embryophyta</taxon>
        <taxon>Tracheophyta</taxon>
        <taxon>Spermatophyta</taxon>
        <taxon>Magnoliopsida</taxon>
        <taxon>eudicotyledons</taxon>
        <taxon>Gunneridae</taxon>
        <taxon>Pentapetalae</taxon>
        <taxon>rosids</taxon>
        <taxon>fabids</taxon>
        <taxon>Fabales</taxon>
        <taxon>Fabaceae</taxon>
        <taxon>Papilionoideae</taxon>
        <taxon>50 kb inversion clade</taxon>
        <taxon>NPAAA clade</taxon>
        <taxon>Hologalegina</taxon>
        <taxon>IRL clade</taxon>
        <taxon>Trifolieae</taxon>
        <taxon>Medicago</taxon>
    </lineage>
</organism>
<protein>
    <submittedName>
        <fullName evidence="8">Putative transcription factor bHLH family</fullName>
    </submittedName>
</protein>